<dbReference type="Gene3D" id="3.40.50.2300">
    <property type="match status" value="1"/>
</dbReference>
<dbReference type="InterPro" id="IPR050625">
    <property type="entry name" value="ParA/MinD_ATPase"/>
</dbReference>
<dbReference type="Pfam" id="PF13614">
    <property type="entry name" value="AAA_31"/>
    <property type="match status" value="1"/>
</dbReference>
<reference evidence="4" key="1">
    <citation type="journal article" date="2019" name="Int. J. Syst. Evol. Microbiol.">
        <title>The Global Catalogue of Microorganisms (GCM) 10K type strain sequencing project: providing services to taxonomists for standard genome sequencing and annotation.</title>
        <authorList>
            <consortium name="The Broad Institute Genomics Platform"/>
            <consortium name="The Broad Institute Genome Sequencing Center for Infectious Disease"/>
            <person name="Wu L."/>
            <person name="Ma J."/>
        </authorList>
    </citation>
    <scope>NUCLEOTIDE SEQUENCE [LARGE SCALE GENOMIC DNA]</scope>
    <source>
        <strain evidence="4">JCM 4087</strain>
    </source>
</reference>
<evidence type="ECO:0000256" key="1">
    <source>
        <dbReference type="PROSITE-ProRule" id="PRU00169"/>
    </source>
</evidence>
<evidence type="ECO:0000259" key="2">
    <source>
        <dbReference type="PROSITE" id="PS50110"/>
    </source>
</evidence>
<name>A0ABW1EIJ5_9BACT</name>
<keyword evidence="1" id="KW-0597">Phosphoprotein</keyword>
<feature type="modified residue" description="4-aspartylphosphate" evidence="1">
    <location>
        <position position="67"/>
    </location>
</feature>
<feature type="domain" description="Response regulatory" evidence="2">
    <location>
        <begin position="15"/>
        <end position="131"/>
    </location>
</feature>
<dbReference type="SUPFAM" id="SSF52540">
    <property type="entry name" value="P-loop containing nucleoside triphosphate hydrolases"/>
    <property type="match status" value="1"/>
</dbReference>
<dbReference type="InterPro" id="IPR027417">
    <property type="entry name" value="P-loop_NTPase"/>
</dbReference>
<dbReference type="EMBL" id="JBHSPH010000006">
    <property type="protein sequence ID" value="MFC5863789.1"/>
    <property type="molecule type" value="Genomic_DNA"/>
</dbReference>
<keyword evidence="4" id="KW-1185">Reference proteome</keyword>
<comment type="caution">
    <text evidence="3">The sequence shown here is derived from an EMBL/GenBank/DDBJ whole genome shotgun (WGS) entry which is preliminary data.</text>
</comment>
<dbReference type="SUPFAM" id="SSF52172">
    <property type="entry name" value="CheY-like"/>
    <property type="match status" value="1"/>
</dbReference>
<dbReference type="Proteomes" id="UP001596091">
    <property type="component" value="Unassembled WGS sequence"/>
</dbReference>
<evidence type="ECO:0000313" key="4">
    <source>
        <dbReference type="Proteomes" id="UP001596091"/>
    </source>
</evidence>
<dbReference type="PROSITE" id="PS50110">
    <property type="entry name" value="RESPONSE_REGULATORY"/>
    <property type="match status" value="1"/>
</dbReference>
<accession>A0ABW1EIJ5</accession>
<evidence type="ECO:0000313" key="3">
    <source>
        <dbReference type="EMBL" id="MFC5863789.1"/>
    </source>
</evidence>
<dbReference type="PANTHER" id="PTHR43384:SF13">
    <property type="entry name" value="SLR0110 PROTEIN"/>
    <property type="match status" value="1"/>
</dbReference>
<gene>
    <name evidence="3" type="ORF">ACFPT7_15885</name>
</gene>
<proteinExistence type="predicted"/>
<dbReference type="Gene3D" id="3.40.50.300">
    <property type="entry name" value="P-loop containing nucleotide triphosphate hydrolases"/>
    <property type="match status" value="1"/>
</dbReference>
<dbReference type="InterPro" id="IPR011006">
    <property type="entry name" value="CheY-like_superfamily"/>
</dbReference>
<dbReference type="PANTHER" id="PTHR43384">
    <property type="entry name" value="SEPTUM SITE-DETERMINING PROTEIN MIND HOMOLOG, CHLOROPLASTIC-RELATED"/>
    <property type="match status" value="1"/>
</dbReference>
<protein>
    <submittedName>
        <fullName evidence="3">CpaE family protein</fullName>
    </submittedName>
</protein>
<organism evidence="3 4">
    <name type="scientific">Acidicapsa dinghuensis</name>
    <dbReference type="NCBI Taxonomy" id="2218256"/>
    <lineage>
        <taxon>Bacteria</taxon>
        <taxon>Pseudomonadati</taxon>
        <taxon>Acidobacteriota</taxon>
        <taxon>Terriglobia</taxon>
        <taxon>Terriglobales</taxon>
        <taxon>Acidobacteriaceae</taxon>
        <taxon>Acidicapsa</taxon>
    </lineage>
</organism>
<dbReference type="InterPro" id="IPR025669">
    <property type="entry name" value="AAA_dom"/>
</dbReference>
<dbReference type="InterPro" id="IPR001789">
    <property type="entry name" value="Sig_transdc_resp-reg_receiver"/>
</dbReference>
<sequence>MPTQDPDALGTNVLTIALIGPDQQRRNGIAITLAGLQSGLTREFTAYPELDEVPRILHDGYDVIMVDLDSNPEYALDLIEAICGGGSPTVMVYSGRTDPELLVRCMRAGAREFLTQPFEANTIAEAMVRASVRKPVVKPAKKSIGKLFVFLGAKGGSGVTTLACNFAVSLATETGQNSLLIDLHLPLGDAALDLGITAQYSTVNALQNAARLDSNFLSKLLTKHDSGLSVLAAPGKFAQSQTTHDDVDKLLAVARQDFDYVVVDAGTRLDLADSSLFDQATIIYLITQVSIPELRNSNRLVSEFFTKTSTKLEIVLNRYMPRSLGVDEDHITKALTRPATWQIPNDYATARRTQNTATPLSLEDTPIARVIKQMARTAAGLPPAAEKKKKFGLF</sequence>